<organism evidence="6 7">
    <name type="scientific">Kineococcus gynurae</name>
    <dbReference type="NCBI Taxonomy" id="452979"/>
    <lineage>
        <taxon>Bacteria</taxon>
        <taxon>Bacillati</taxon>
        <taxon>Actinomycetota</taxon>
        <taxon>Actinomycetes</taxon>
        <taxon>Kineosporiales</taxon>
        <taxon>Kineosporiaceae</taxon>
        <taxon>Kineococcus</taxon>
    </lineage>
</organism>
<evidence type="ECO:0000259" key="4">
    <source>
        <dbReference type="PROSITE" id="PS50110"/>
    </source>
</evidence>
<gene>
    <name evidence="6" type="ORF">ACFFVI_01485</name>
</gene>
<evidence type="ECO:0000256" key="3">
    <source>
        <dbReference type="PROSITE-ProRule" id="PRU01091"/>
    </source>
</evidence>
<dbReference type="Gene3D" id="3.40.50.2300">
    <property type="match status" value="1"/>
</dbReference>
<reference evidence="6 7" key="1">
    <citation type="submission" date="2024-09" db="EMBL/GenBank/DDBJ databases">
        <authorList>
            <person name="Sun Q."/>
            <person name="Mori K."/>
        </authorList>
    </citation>
    <scope>NUCLEOTIDE SEQUENCE [LARGE SCALE GENOMIC DNA]</scope>
    <source>
        <strain evidence="6 7">TISTR 1856</strain>
    </source>
</reference>
<dbReference type="PANTHER" id="PTHR48111">
    <property type="entry name" value="REGULATOR OF RPOS"/>
    <property type="match status" value="1"/>
</dbReference>
<evidence type="ECO:0000313" key="7">
    <source>
        <dbReference type="Proteomes" id="UP001589748"/>
    </source>
</evidence>
<dbReference type="PROSITE" id="PS50110">
    <property type="entry name" value="RESPONSE_REGULATORY"/>
    <property type="match status" value="1"/>
</dbReference>
<protein>
    <submittedName>
        <fullName evidence="6">Response regulator transcription factor</fullName>
    </submittedName>
</protein>
<accession>A0ABV5LNF5</accession>
<dbReference type="InterPro" id="IPR001789">
    <property type="entry name" value="Sig_transdc_resp-reg_receiver"/>
</dbReference>
<dbReference type="InterPro" id="IPR039420">
    <property type="entry name" value="WalR-like"/>
</dbReference>
<dbReference type="CDD" id="cd17574">
    <property type="entry name" value="REC_OmpR"/>
    <property type="match status" value="1"/>
</dbReference>
<dbReference type="Pfam" id="PF00486">
    <property type="entry name" value="Trans_reg_C"/>
    <property type="match status" value="1"/>
</dbReference>
<feature type="domain" description="OmpR/PhoB-type" evidence="5">
    <location>
        <begin position="132"/>
        <end position="228"/>
    </location>
</feature>
<dbReference type="CDD" id="cd00383">
    <property type="entry name" value="trans_reg_C"/>
    <property type="match status" value="1"/>
</dbReference>
<dbReference type="Gene3D" id="1.10.10.10">
    <property type="entry name" value="Winged helix-like DNA-binding domain superfamily/Winged helix DNA-binding domain"/>
    <property type="match status" value="1"/>
</dbReference>
<dbReference type="RefSeq" id="WP_380140190.1">
    <property type="nucleotide sequence ID" value="NZ_JBHLUI010000012.1"/>
</dbReference>
<name>A0ABV5LNF5_9ACTN</name>
<dbReference type="Proteomes" id="UP001589748">
    <property type="component" value="Unassembled WGS sequence"/>
</dbReference>
<dbReference type="SMART" id="SM00448">
    <property type="entry name" value="REC"/>
    <property type="match status" value="1"/>
</dbReference>
<dbReference type="SUPFAM" id="SSF52172">
    <property type="entry name" value="CheY-like"/>
    <property type="match status" value="1"/>
</dbReference>
<keyword evidence="2" id="KW-0597">Phosphoprotein</keyword>
<dbReference type="SUPFAM" id="SSF46894">
    <property type="entry name" value="C-terminal effector domain of the bipartite response regulators"/>
    <property type="match status" value="1"/>
</dbReference>
<dbReference type="SMART" id="SM00862">
    <property type="entry name" value="Trans_reg_C"/>
    <property type="match status" value="1"/>
</dbReference>
<keyword evidence="1 3" id="KW-0238">DNA-binding</keyword>
<dbReference type="Pfam" id="PF00072">
    <property type="entry name" value="Response_reg"/>
    <property type="match status" value="1"/>
</dbReference>
<proteinExistence type="predicted"/>
<feature type="DNA-binding region" description="OmpR/PhoB-type" evidence="3">
    <location>
        <begin position="132"/>
        <end position="228"/>
    </location>
</feature>
<dbReference type="PROSITE" id="PS51755">
    <property type="entry name" value="OMPR_PHOB"/>
    <property type="match status" value="1"/>
</dbReference>
<dbReference type="InterPro" id="IPR001867">
    <property type="entry name" value="OmpR/PhoB-type_DNA-bd"/>
</dbReference>
<keyword evidence="7" id="KW-1185">Reference proteome</keyword>
<dbReference type="Gene3D" id="6.10.250.690">
    <property type="match status" value="1"/>
</dbReference>
<dbReference type="PANTHER" id="PTHR48111:SF28">
    <property type="entry name" value="TRANSCRIPTIONAL REGULATORY PROTEIN TCRX-RELATED"/>
    <property type="match status" value="1"/>
</dbReference>
<feature type="modified residue" description="4-aspartylphosphate" evidence="2">
    <location>
        <position position="61"/>
    </location>
</feature>
<dbReference type="InterPro" id="IPR036388">
    <property type="entry name" value="WH-like_DNA-bd_sf"/>
</dbReference>
<dbReference type="EMBL" id="JBHMDM010000001">
    <property type="protein sequence ID" value="MFB9375630.1"/>
    <property type="molecule type" value="Genomic_DNA"/>
</dbReference>
<sequence length="230" mass="24809">MSPGHPGTGAARILLVEDDPLIRDSVAESLREAGMAVEAMADGEGIDLVLDGFRPDVAVLDVMVPGEDGLTLARRHCVPRGVAVVFVTARDAVPDRLAGFEAGGDDYVVKPFAVEELLVRLRALLRRAGNAGAVLQVGDLVVDETATTAVRDGHTLDLTATEFRLLAHLVRHRGRTLSKVQLLTQVWGYEAYDPNLVEVHVSALRRKLEAHGPRILHTVRGLGYVLRPAP</sequence>
<dbReference type="InterPro" id="IPR011006">
    <property type="entry name" value="CheY-like_superfamily"/>
</dbReference>
<evidence type="ECO:0000313" key="6">
    <source>
        <dbReference type="EMBL" id="MFB9375630.1"/>
    </source>
</evidence>
<evidence type="ECO:0000256" key="1">
    <source>
        <dbReference type="ARBA" id="ARBA00023125"/>
    </source>
</evidence>
<evidence type="ECO:0000259" key="5">
    <source>
        <dbReference type="PROSITE" id="PS51755"/>
    </source>
</evidence>
<comment type="caution">
    <text evidence="6">The sequence shown here is derived from an EMBL/GenBank/DDBJ whole genome shotgun (WGS) entry which is preliminary data.</text>
</comment>
<dbReference type="InterPro" id="IPR016032">
    <property type="entry name" value="Sig_transdc_resp-reg_C-effctor"/>
</dbReference>
<feature type="domain" description="Response regulatory" evidence="4">
    <location>
        <begin position="12"/>
        <end position="125"/>
    </location>
</feature>
<evidence type="ECO:0000256" key="2">
    <source>
        <dbReference type="PROSITE-ProRule" id="PRU00169"/>
    </source>
</evidence>